<dbReference type="AlphaFoldDB" id="A0A533Q771"/>
<reference evidence="1 2" key="1">
    <citation type="submission" date="2019-04" db="EMBL/GenBank/DDBJ databases">
        <title>Genome of a novel bacterium Candidatus Jettenia ecosi reconstructed from metagenome of an anammox bioreactor.</title>
        <authorList>
            <person name="Mardanov A.V."/>
            <person name="Beletsky A.V."/>
            <person name="Ravin N.V."/>
            <person name="Botchkova E.A."/>
            <person name="Litti Y.V."/>
            <person name="Nozhevnikova A.N."/>
        </authorList>
    </citation>
    <scope>NUCLEOTIDE SEQUENCE [LARGE SCALE GENOMIC DNA]</scope>
    <source>
        <strain evidence="1">J2</strain>
    </source>
</reference>
<dbReference type="EMBL" id="SULG01000154">
    <property type="protein sequence ID" value="TLD39969.1"/>
    <property type="molecule type" value="Genomic_DNA"/>
</dbReference>
<gene>
    <name evidence="1" type="ORF">JETT_3764</name>
</gene>
<protein>
    <submittedName>
        <fullName evidence="1">Uncharacterized protein</fullName>
    </submittedName>
</protein>
<proteinExistence type="predicted"/>
<sequence>MRVYFSDIFNVKPNIIEKYGAFNISLVNDLPLFVDPFLLFNSKNTEYQKLHQKILKYVAFLRDRSLEKSVNHGLLKSWYCFPEVKQTWLGYSKIGNSGRGPGVEFAKALNDNLSGVFSDFDKQTISQSPHLEKLCLIKDNIGRDNISDFVTNLIKGYLLRYTQAFAQKYIDPARLKSFTVAHVDFNYQTSTWTSVSFQLPAINDDYVLLTPKNLLTKDDTWINKTDLVNQFQDIVSSVSNEQLRSQLNFYFSSNLPKPKKNKDGSDKQPLKRDIISAVGAVIRKYPQFLDYYIKYKEDHGEQAKSVSEERVQEVYNLFVTELSSFIKHLSEKTNFYKKKGDTLAESYERVLFLKNVIENKDGYRLFYVKGEPIKREVDVQIMFRLTWFASPDDVTREANEGRGPVDFKVSRGAFDKTLIEFKLASNTKLAQNLAKQVEIYKKAHDTEKAIKAILFFSADEEAKARKIIADLGLSDEKYIVFIDARRDNKVSASKAL</sequence>
<organism evidence="1 2">
    <name type="scientific">Candidatus Jettenia ecosi</name>
    <dbReference type="NCBI Taxonomy" id="2494326"/>
    <lineage>
        <taxon>Bacteria</taxon>
        <taxon>Pseudomonadati</taxon>
        <taxon>Planctomycetota</taxon>
        <taxon>Candidatus Brocadiia</taxon>
        <taxon>Candidatus Brocadiales</taxon>
        <taxon>Candidatus Brocadiaceae</taxon>
        <taxon>Candidatus Jettenia</taxon>
    </lineage>
</organism>
<name>A0A533Q771_9BACT</name>
<evidence type="ECO:0000313" key="1">
    <source>
        <dbReference type="EMBL" id="TLD39969.1"/>
    </source>
</evidence>
<evidence type="ECO:0000313" key="2">
    <source>
        <dbReference type="Proteomes" id="UP000319783"/>
    </source>
</evidence>
<dbReference type="Proteomes" id="UP000319783">
    <property type="component" value="Unassembled WGS sequence"/>
</dbReference>
<accession>A0A533Q771</accession>
<comment type="caution">
    <text evidence="1">The sequence shown here is derived from an EMBL/GenBank/DDBJ whole genome shotgun (WGS) entry which is preliminary data.</text>
</comment>